<dbReference type="PANTHER" id="PTHR43166:SF9">
    <property type="entry name" value="GLUTAMATE_ASPARTATE IMPORT ATP-BINDING PROTEIN GLTL"/>
    <property type="match status" value="1"/>
</dbReference>
<evidence type="ECO:0000256" key="4">
    <source>
        <dbReference type="ARBA" id="ARBA00022475"/>
    </source>
</evidence>
<dbReference type="Gene3D" id="3.40.50.300">
    <property type="entry name" value="P-loop containing nucleotide triphosphate hydrolases"/>
    <property type="match status" value="1"/>
</dbReference>
<dbReference type="AlphaFoldDB" id="A0A139NGR0"/>
<evidence type="ECO:0000313" key="10">
    <source>
        <dbReference type="Proteomes" id="UP000070096"/>
    </source>
</evidence>
<dbReference type="Proteomes" id="UP000070096">
    <property type="component" value="Unassembled WGS sequence"/>
</dbReference>
<comment type="subcellular location">
    <subcellularLocation>
        <location evidence="1">Cell membrane</location>
        <topology evidence="1">Peripheral membrane protein</topology>
    </subcellularLocation>
</comment>
<dbReference type="InterPro" id="IPR003439">
    <property type="entry name" value="ABC_transporter-like_ATP-bd"/>
</dbReference>
<evidence type="ECO:0000256" key="3">
    <source>
        <dbReference type="ARBA" id="ARBA00022448"/>
    </source>
</evidence>
<dbReference type="EMBL" id="LQRC01000004">
    <property type="protein sequence ID" value="KXT74987.1"/>
    <property type="molecule type" value="Genomic_DNA"/>
</dbReference>
<dbReference type="GO" id="GO:0005886">
    <property type="term" value="C:plasma membrane"/>
    <property type="evidence" value="ECO:0007669"/>
    <property type="project" value="UniProtKB-SubCell"/>
</dbReference>
<dbReference type="PROSITE" id="PS50893">
    <property type="entry name" value="ABC_TRANSPORTER_2"/>
    <property type="match status" value="1"/>
</dbReference>
<comment type="caution">
    <text evidence="9">The sequence shown here is derived from an EMBL/GenBank/DDBJ whole genome shotgun (WGS) entry which is preliminary data.</text>
</comment>
<protein>
    <submittedName>
        <fullName evidence="9">ABC transporter ATP binding protein</fullName>
    </submittedName>
</protein>
<evidence type="ECO:0000256" key="2">
    <source>
        <dbReference type="ARBA" id="ARBA00005417"/>
    </source>
</evidence>
<evidence type="ECO:0000313" key="9">
    <source>
        <dbReference type="EMBL" id="KXT74987.1"/>
    </source>
</evidence>
<dbReference type="PANTHER" id="PTHR43166">
    <property type="entry name" value="AMINO ACID IMPORT ATP-BINDING PROTEIN"/>
    <property type="match status" value="1"/>
</dbReference>
<evidence type="ECO:0000256" key="7">
    <source>
        <dbReference type="ARBA" id="ARBA00023136"/>
    </source>
</evidence>
<dbReference type="InterPro" id="IPR027417">
    <property type="entry name" value="P-loop_NTPase"/>
</dbReference>
<dbReference type="SUPFAM" id="SSF52540">
    <property type="entry name" value="P-loop containing nucleoside triphosphate hydrolases"/>
    <property type="match status" value="1"/>
</dbReference>
<dbReference type="PROSITE" id="PS00211">
    <property type="entry name" value="ABC_TRANSPORTER_1"/>
    <property type="match status" value="1"/>
</dbReference>
<dbReference type="InterPro" id="IPR003593">
    <property type="entry name" value="AAA+_ATPase"/>
</dbReference>
<dbReference type="InterPro" id="IPR017871">
    <property type="entry name" value="ABC_transporter-like_CS"/>
</dbReference>
<dbReference type="SMART" id="SM00382">
    <property type="entry name" value="AAA"/>
    <property type="match status" value="1"/>
</dbReference>
<gene>
    <name evidence="9" type="ORF">SGODD07_00044</name>
</gene>
<dbReference type="PATRIC" id="fig|1302.21.peg.46"/>
<comment type="similarity">
    <text evidence="2">Belongs to the ABC transporter superfamily.</text>
</comment>
<dbReference type="GO" id="GO:0005524">
    <property type="term" value="F:ATP binding"/>
    <property type="evidence" value="ECO:0007669"/>
    <property type="project" value="UniProtKB-KW"/>
</dbReference>
<keyword evidence="5" id="KW-0547">Nucleotide-binding</keyword>
<keyword evidence="3" id="KW-0813">Transport</keyword>
<reference evidence="9 10" key="1">
    <citation type="submission" date="2016-01" db="EMBL/GenBank/DDBJ databases">
        <title>Highly variable Streptococcus oralis are common among viridans streptococci isolated from primates.</title>
        <authorList>
            <person name="Denapaite D."/>
            <person name="Rieger M."/>
            <person name="Koendgen S."/>
            <person name="Brueckner R."/>
            <person name="Ochigava I."/>
            <person name="Kappeler P."/>
            <person name="Maetz-Rensing K."/>
            <person name="Leendertz F."/>
            <person name="Hakenbeck R."/>
        </authorList>
    </citation>
    <scope>NUCLEOTIDE SEQUENCE [LARGE SCALE GENOMIC DNA]</scope>
    <source>
        <strain evidence="9 10">DD07</strain>
    </source>
</reference>
<dbReference type="InterPro" id="IPR050086">
    <property type="entry name" value="MetN_ABC_transporter-like"/>
</dbReference>
<evidence type="ECO:0000256" key="5">
    <source>
        <dbReference type="ARBA" id="ARBA00022741"/>
    </source>
</evidence>
<organism evidence="9 10">
    <name type="scientific">Streptococcus gordonii</name>
    <dbReference type="NCBI Taxonomy" id="1302"/>
    <lineage>
        <taxon>Bacteria</taxon>
        <taxon>Bacillati</taxon>
        <taxon>Bacillota</taxon>
        <taxon>Bacilli</taxon>
        <taxon>Lactobacillales</taxon>
        <taxon>Streptococcaceae</taxon>
        <taxon>Streptococcus</taxon>
    </lineage>
</organism>
<dbReference type="GO" id="GO:0016887">
    <property type="term" value="F:ATP hydrolysis activity"/>
    <property type="evidence" value="ECO:0007669"/>
    <property type="project" value="InterPro"/>
</dbReference>
<proteinExistence type="inferred from homology"/>
<keyword evidence="7" id="KW-0472">Membrane</keyword>
<evidence type="ECO:0000259" key="8">
    <source>
        <dbReference type="PROSITE" id="PS50893"/>
    </source>
</evidence>
<sequence>MKERIKMEKIIKLENVSLSKQGQTILKNLNWQVNKGEHWAILGLNGSGKSTLLRLLMAEHWKTQGKVTVLGTEFGAGDIPQLRTKIGVVGSFIAERLPSHLTAEEIVLTGKYKSSILYAAYGQTELDQAREMLASIGGKDLIGRSYISLSQGEKQLLLIARSLMEEPELLILDEATSGLDLFARERLLNQIKKITQMRQAPTILYVTHHVEEITSAIDHVLLLKEGEIIAQGPKEDILQKEVMDRFYPQPVELIELGEGRYFIKVEGNSL</sequence>
<name>A0A139NGR0_STRGN</name>
<feature type="domain" description="ABC transporter" evidence="8">
    <location>
        <begin position="11"/>
        <end position="250"/>
    </location>
</feature>
<keyword evidence="4" id="KW-1003">Cell membrane</keyword>
<evidence type="ECO:0000256" key="1">
    <source>
        <dbReference type="ARBA" id="ARBA00004202"/>
    </source>
</evidence>
<keyword evidence="6" id="KW-0067">ATP-binding</keyword>
<dbReference type="Pfam" id="PF00005">
    <property type="entry name" value="ABC_tran"/>
    <property type="match status" value="1"/>
</dbReference>
<evidence type="ECO:0000256" key="6">
    <source>
        <dbReference type="ARBA" id="ARBA00022840"/>
    </source>
</evidence>
<accession>A0A139NGR0</accession>